<dbReference type="AlphaFoldDB" id="A0AA38PPK1"/>
<dbReference type="InterPro" id="IPR012919">
    <property type="entry name" value="SUN_dom"/>
</dbReference>
<comment type="subcellular location">
    <subcellularLocation>
        <location evidence="1">Membrane</location>
    </subcellularLocation>
</comment>
<evidence type="ECO:0000256" key="5">
    <source>
        <dbReference type="SAM" id="Phobius"/>
    </source>
</evidence>
<dbReference type="InterPro" id="IPR045119">
    <property type="entry name" value="SUN1-5"/>
</dbReference>
<feature type="transmembrane region" description="Helical" evidence="5">
    <location>
        <begin position="23"/>
        <end position="42"/>
    </location>
</feature>
<gene>
    <name evidence="7" type="ORF">F5890DRAFT_1478565</name>
</gene>
<keyword evidence="2 5" id="KW-0812">Transmembrane</keyword>
<feature type="transmembrane region" description="Helical" evidence="5">
    <location>
        <begin position="73"/>
        <end position="92"/>
    </location>
</feature>
<feature type="domain" description="SUN" evidence="6">
    <location>
        <begin position="135"/>
        <end position="327"/>
    </location>
</feature>
<dbReference type="Pfam" id="PF07738">
    <property type="entry name" value="Sad1_UNC"/>
    <property type="match status" value="1"/>
</dbReference>
<keyword evidence="4 5" id="KW-0472">Membrane</keyword>
<dbReference type="PANTHER" id="PTHR12911:SF8">
    <property type="entry name" value="KLAROID PROTEIN-RELATED"/>
    <property type="match status" value="1"/>
</dbReference>
<organism evidence="7 8">
    <name type="scientific">Lentinula detonsa</name>
    <dbReference type="NCBI Taxonomy" id="2804962"/>
    <lineage>
        <taxon>Eukaryota</taxon>
        <taxon>Fungi</taxon>
        <taxon>Dikarya</taxon>
        <taxon>Basidiomycota</taxon>
        <taxon>Agaricomycotina</taxon>
        <taxon>Agaricomycetes</taxon>
        <taxon>Agaricomycetidae</taxon>
        <taxon>Agaricales</taxon>
        <taxon>Marasmiineae</taxon>
        <taxon>Omphalotaceae</taxon>
        <taxon>Lentinula</taxon>
    </lineage>
</organism>
<evidence type="ECO:0000313" key="8">
    <source>
        <dbReference type="Proteomes" id="UP001163850"/>
    </source>
</evidence>
<dbReference type="Proteomes" id="UP001163850">
    <property type="component" value="Unassembled WGS sequence"/>
</dbReference>
<evidence type="ECO:0000256" key="4">
    <source>
        <dbReference type="ARBA" id="ARBA00023136"/>
    </source>
</evidence>
<dbReference type="GO" id="GO:0034993">
    <property type="term" value="C:meiotic nuclear membrane microtubule tethering complex"/>
    <property type="evidence" value="ECO:0007669"/>
    <property type="project" value="TreeGrafter"/>
</dbReference>
<comment type="caution">
    <text evidence="7">The sequence shown here is derived from an EMBL/GenBank/DDBJ whole genome shotgun (WGS) entry which is preliminary data.</text>
</comment>
<dbReference type="EMBL" id="MU802357">
    <property type="protein sequence ID" value="KAJ3979397.1"/>
    <property type="molecule type" value="Genomic_DNA"/>
</dbReference>
<feature type="transmembrane region" description="Helical" evidence="5">
    <location>
        <begin position="48"/>
        <end position="66"/>
    </location>
</feature>
<protein>
    <recommendedName>
        <fullName evidence="6">SUN domain-containing protein</fullName>
    </recommendedName>
</protein>
<dbReference type="Gene3D" id="2.60.120.260">
    <property type="entry name" value="Galactose-binding domain-like"/>
    <property type="match status" value="1"/>
</dbReference>
<dbReference type="GO" id="GO:0043495">
    <property type="term" value="F:protein-membrane adaptor activity"/>
    <property type="evidence" value="ECO:0007669"/>
    <property type="project" value="TreeGrafter"/>
</dbReference>
<dbReference type="PANTHER" id="PTHR12911">
    <property type="entry name" value="SAD1/UNC-84-LIKE PROTEIN-RELATED"/>
    <property type="match status" value="1"/>
</dbReference>
<proteinExistence type="predicted"/>
<evidence type="ECO:0000256" key="3">
    <source>
        <dbReference type="ARBA" id="ARBA00022989"/>
    </source>
</evidence>
<keyword evidence="3 5" id="KW-1133">Transmembrane helix</keyword>
<evidence type="ECO:0000256" key="2">
    <source>
        <dbReference type="ARBA" id="ARBA00022692"/>
    </source>
</evidence>
<dbReference type="PROSITE" id="PS51469">
    <property type="entry name" value="SUN"/>
    <property type="match status" value="1"/>
</dbReference>
<evidence type="ECO:0000259" key="6">
    <source>
        <dbReference type="PROSITE" id="PS51469"/>
    </source>
</evidence>
<evidence type="ECO:0000313" key="7">
    <source>
        <dbReference type="EMBL" id="KAJ3979397.1"/>
    </source>
</evidence>
<name>A0AA38PPK1_9AGAR</name>
<sequence length="327" mass="36779">MKPLTLKATRKEDTIERRDRNTLLWRSLVLMWFAVCSIYSFLWTLFKAAGGALLGGLIVALVGSYLSPRLQYLLLHSLAQILLSTTQFLYVVQRTFLTNASTDIIDKVSDMAAPSVPTEILSSPTIFDVAQLMNGASIIPALTTPTAGLSTPSFLHKLHTVWQGVDISQIESNPPLVILEDTLTDCWRFQGRRGHVAISFADTDLLQSVSLNFPDQRLVTADRLRQAPRELFFWALASLEQVNTSYKHLLKPWQEFVTVEDLVDRSRFNSSVEFFRVASFAYDPLNGLQHFPLHHPVPTSTIVLEIMDNWGDESTCLHGVQVYGRSV</sequence>
<evidence type="ECO:0000256" key="1">
    <source>
        <dbReference type="ARBA" id="ARBA00004370"/>
    </source>
</evidence>
<reference evidence="7" key="1">
    <citation type="submission" date="2022-08" db="EMBL/GenBank/DDBJ databases">
        <authorList>
            <consortium name="DOE Joint Genome Institute"/>
            <person name="Min B."/>
            <person name="Riley R."/>
            <person name="Sierra-Patev S."/>
            <person name="Naranjo-Ortiz M."/>
            <person name="Looney B."/>
            <person name="Konkel Z."/>
            <person name="Slot J.C."/>
            <person name="Sakamoto Y."/>
            <person name="Steenwyk J.L."/>
            <person name="Rokas A."/>
            <person name="Carro J."/>
            <person name="Camarero S."/>
            <person name="Ferreira P."/>
            <person name="Molpeceres G."/>
            <person name="Ruiz-Duenas F.J."/>
            <person name="Serrano A."/>
            <person name="Henrissat B."/>
            <person name="Drula E."/>
            <person name="Hughes K.W."/>
            <person name="Mata J.L."/>
            <person name="Ishikawa N.K."/>
            <person name="Vargas-Isla R."/>
            <person name="Ushijima S."/>
            <person name="Smith C.A."/>
            <person name="Ahrendt S."/>
            <person name="Andreopoulos W."/>
            <person name="He G."/>
            <person name="Labutti K."/>
            <person name="Lipzen A."/>
            <person name="Ng V."/>
            <person name="Sandor L."/>
            <person name="Barry K."/>
            <person name="Martinez A.T."/>
            <person name="Xiao Y."/>
            <person name="Gibbons J.G."/>
            <person name="Terashima K."/>
            <person name="Hibbett D.S."/>
            <person name="Grigoriev I.V."/>
        </authorList>
    </citation>
    <scope>NUCLEOTIDE SEQUENCE</scope>
    <source>
        <strain evidence="7">TFB7829</strain>
    </source>
</reference>
<accession>A0AA38PPK1</accession>